<dbReference type="PANTHER" id="PTHR36223:SF1">
    <property type="entry name" value="TRANSCRIPTION ELONGATION FACTOR EAF N-TERMINAL DOMAIN-CONTAINING PROTEIN"/>
    <property type="match status" value="1"/>
</dbReference>
<keyword evidence="4" id="KW-1185">Reference proteome</keyword>
<organism evidence="3 4">
    <name type="scientific">Agrocybe chaxingu</name>
    <dbReference type="NCBI Taxonomy" id="84603"/>
    <lineage>
        <taxon>Eukaryota</taxon>
        <taxon>Fungi</taxon>
        <taxon>Dikarya</taxon>
        <taxon>Basidiomycota</taxon>
        <taxon>Agaricomycotina</taxon>
        <taxon>Agaricomycetes</taxon>
        <taxon>Agaricomycetidae</taxon>
        <taxon>Agaricales</taxon>
        <taxon>Agaricineae</taxon>
        <taxon>Strophariaceae</taxon>
        <taxon>Agrocybe</taxon>
    </lineage>
</organism>
<protein>
    <recommendedName>
        <fullName evidence="2">DUF7918 domain-containing protein</fullName>
    </recommendedName>
</protein>
<dbReference type="EMBL" id="JANKHO010001247">
    <property type="protein sequence ID" value="KAJ3502672.1"/>
    <property type="molecule type" value="Genomic_DNA"/>
</dbReference>
<feature type="compositionally biased region" description="Basic and acidic residues" evidence="1">
    <location>
        <begin position="270"/>
        <end position="283"/>
    </location>
</feature>
<gene>
    <name evidence="3" type="ORF">NLJ89_g8779</name>
</gene>
<evidence type="ECO:0000313" key="4">
    <source>
        <dbReference type="Proteomes" id="UP001148786"/>
    </source>
</evidence>
<dbReference type="Pfam" id="PF25534">
    <property type="entry name" value="DUF7918"/>
    <property type="match status" value="1"/>
</dbReference>
<dbReference type="Proteomes" id="UP001148786">
    <property type="component" value="Unassembled WGS sequence"/>
</dbReference>
<sequence length="316" mass="36637">MHPRMWSTREPNPHYSVPGTQSLRVAGLTCWVDSEKQHKHVCSPKISPDGRTFTCWIESKADQEFTVHWHNNVRNVALEGQLYIDGVLCDTHIIPDAHLSPQPHYATVRMGWAQTSGDTRQNFIFSNVTTPNDDDKIKSDNVADTFGTIRLEVRRIKLERKTKRQHDPVYAGQILRDAAVPIINDGVLHQAKFGEEYHWPQRQIETVRGSRIDDDQPWYTFIFKYRPLKEFLRMNVVPDQFMRVPVMMDLHPHQDPYEARSPYAVNVPHQDQRRPSPEIKTEHSPSPVFCPGSPSFLSVKKEEEDEPLLFRDARLA</sequence>
<evidence type="ECO:0000259" key="2">
    <source>
        <dbReference type="Pfam" id="PF25534"/>
    </source>
</evidence>
<name>A0A9W8MU62_9AGAR</name>
<dbReference type="AlphaFoldDB" id="A0A9W8MU62"/>
<dbReference type="PANTHER" id="PTHR36223">
    <property type="entry name" value="BETA-LACTAMASE-TYPE TRANSPEPTIDASE FOLD DOMAIN CONTAINING PROTEIN"/>
    <property type="match status" value="1"/>
</dbReference>
<feature type="domain" description="DUF7918" evidence="2">
    <location>
        <begin position="47"/>
        <end position="238"/>
    </location>
</feature>
<dbReference type="OrthoDB" id="3364132at2759"/>
<accession>A0A9W8MU62</accession>
<dbReference type="InterPro" id="IPR057678">
    <property type="entry name" value="DUF7918"/>
</dbReference>
<evidence type="ECO:0000313" key="3">
    <source>
        <dbReference type="EMBL" id="KAJ3502672.1"/>
    </source>
</evidence>
<feature type="region of interest" description="Disordered" evidence="1">
    <location>
        <begin position="268"/>
        <end position="296"/>
    </location>
</feature>
<evidence type="ECO:0000256" key="1">
    <source>
        <dbReference type="SAM" id="MobiDB-lite"/>
    </source>
</evidence>
<proteinExistence type="predicted"/>
<reference evidence="3" key="1">
    <citation type="submission" date="2022-07" db="EMBL/GenBank/DDBJ databases">
        <title>Genome Sequence of Agrocybe chaxingu.</title>
        <authorList>
            <person name="Buettner E."/>
        </authorList>
    </citation>
    <scope>NUCLEOTIDE SEQUENCE</scope>
    <source>
        <strain evidence="3">MP-N11</strain>
    </source>
</reference>
<comment type="caution">
    <text evidence="3">The sequence shown here is derived from an EMBL/GenBank/DDBJ whole genome shotgun (WGS) entry which is preliminary data.</text>
</comment>